<sequence length="109" mass="12891">MKEKNSLGMIIDGLFSAAEAVVLAIQRKKLTAFYKDYLIKLLNQLQMLQSLLHSFCRLKLEDLHLLKTKMELRRIHLDLQLLLSKEFVFPNDLKQVWLSQTLFELKNKF</sequence>
<dbReference type="Proteomes" id="UP001377337">
    <property type="component" value="Chromosome"/>
</dbReference>
<dbReference type="EMBL" id="CP147407">
    <property type="protein sequence ID" value="WXB98301.1"/>
    <property type="molecule type" value="Genomic_DNA"/>
</dbReference>
<dbReference type="RefSeq" id="WP_338781266.1">
    <property type="nucleotide sequence ID" value="NZ_CP147407.1"/>
</dbReference>
<keyword evidence="2" id="KW-1185">Reference proteome</keyword>
<name>A0ABZ2NKU0_9BACI</name>
<proteinExistence type="predicted"/>
<protein>
    <submittedName>
        <fullName evidence="1">Uncharacterized protein</fullName>
    </submittedName>
</protein>
<evidence type="ECO:0000313" key="2">
    <source>
        <dbReference type="Proteomes" id="UP001377337"/>
    </source>
</evidence>
<evidence type="ECO:0000313" key="1">
    <source>
        <dbReference type="EMBL" id="WXB98301.1"/>
    </source>
</evidence>
<organism evidence="1 2">
    <name type="scientific">Metabacillus sediminis</name>
    <dbReference type="NCBI Taxonomy" id="3117746"/>
    <lineage>
        <taxon>Bacteria</taxon>
        <taxon>Bacillati</taxon>
        <taxon>Bacillota</taxon>
        <taxon>Bacilli</taxon>
        <taxon>Bacillales</taxon>
        <taxon>Bacillaceae</taxon>
        <taxon>Metabacillus</taxon>
    </lineage>
</organism>
<gene>
    <name evidence="1" type="ORF">WCV65_07465</name>
</gene>
<accession>A0ABZ2NKU0</accession>
<reference evidence="1 2" key="1">
    <citation type="submission" date="2024-02" db="EMBL/GenBank/DDBJ databases">
        <title>Seven novel Bacillus-like species.</title>
        <authorList>
            <person name="Liu G."/>
        </authorList>
    </citation>
    <scope>NUCLEOTIDE SEQUENCE [LARGE SCALE GENOMIC DNA]</scope>
    <source>
        <strain evidence="1 2">FJAT-52054</strain>
    </source>
</reference>